<dbReference type="EMBL" id="QZAF01000133">
    <property type="protein sequence ID" value="THV71928.1"/>
    <property type="molecule type" value="Genomic_DNA"/>
</dbReference>
<organism evidence="3 4">
    <name type="scientific">Aureobasidium pullulans</name>
    <name type="common">Black yeast</name>
    <name type="synonym">Pullularia pullulans</name>
    <dbReference type="NCBI Taxonomy" id="5580"/>
    <lineage>
        <taxon>Eukaryota</taxon>
        <taxon>Fungi</taxon>
        <taxon>Dikarya</taxon>
        <taxon>Ascomycota</taxon>
        <taxon>Pezizomycotina</taxon>
        <taxon>Dothideomycetes</taxon>
        <taxon>Dothideomycetidae</taxon>
        <taxon>Dothideales</taxon>
        <taxon>Saccotheciaceae</taxon>
        <taxon>Aureobasidium</taxon>
    </lineage>
</organism>
<feature type="transmembrane region" description="Helical" evidence="2">
    <location>
        <begin position="307"/>
        <end position="327"/>
    </location>
</feature>
<evidence type="ECO:0000256" key="2">
    <source>
        <dbReference type="SAM" id="Phobius"/>
    </source>
</evidence>
<evidence type="ECO:0000313" key="3">
    <source>
        <dbReference type="EMBL" id="THV71928.1"/>
    </source>
</evidence>
<keyword evidence="2" id="KW-0472">Membrane</keyword>
<keyword evidence="2" id="KW-1133">Transmembrane helix</keyword>
<protein>
    <submittedName>
        <fullName evidence="3">Uncharacterized protein</fullName>
    </submittedName>
</protein>
<dbReference type="AlphaFoldDB" id="A0A4S8SM54"/>
<reference evidence="3 4" key="1">
    <citation type="submission" date="2018-10" db="EMBL/GenBank/DDBJ databases">
        <title>Fifty Aureobasidium pullulans genomes reveal a recombining polyextremotolerant generalist.</title>
        <authorList>
            <person name="Gostincar C."/>
            <person name="Turk M."/>
            <person name="Zajc J."/>
            <person name="Gunde-Cimerman N."/>
        </authorList>
    </citation>
    <scope>NUCLEOTIDE SEQUENCE [LARGE SCALE GENOMIC DNA]</scope>
    <source>
        <strain evidence="3 4">EXF-11900</strain>
    </source>
</reference>
<evidence type="ECO:0000256" key="1">
    <source>
        <dbReference type="SAM" id="MobiDB-lite"/>
    </source>
</evidence>
<gene>
    <name evidence="3" type="ORF">D6D28_04086</name>
</gene>
<dbReference type="Proteomes" id="UP000304951">
    <property type="component" value="Unassembled WGS sequence"/>
</dbReference>
<comment type="caution">
    <text evidence="3">The sequence shown here is derived from an EMBL/GenBank/DDBJ whole genome shotgun (WGS) entry which is preliminary data.</text>
</comment>
<name>A0A4S8SM54_AURPU</name>
<proteinExistence type="predicted"/>
<evidence type="ECO:0000313" key="4">
    <source>
        <dbReference type="Proteomes" id="UP000304951"/>
    </source>
</evidence>
<feature type="transmembrane region" description="Helical" evidence="2">
    <location>
        <begin position="195"/>
        <end position="218"/>
    </location>
</feature>
<feature type="transmembrane region" description="Helical" evidence="2">
    <location>
        <begin position="268"/>
        <end position="295"/>
    </location>
</feature>
<feature type="transmembrane region" description="Helical" evidence="2">
    <location>
        <begin position="397"/>
        <end position="420"/>
    </location>
</feature>
<accession>A0A4S8SM54</accession>
<keyword evidence="2" id="KW-0812">Transmembrane</keyword>
<feature type="transmembrane region" description="Helical" evidence="2">
    <location>
        <begin position="93"/>
        <end position="114"/>
    </location>
</feature>
<sequence length="432" mass="47579">MPSWKKAMPSPTVTRDSQNRIRKSARSRGACATIGGFVIARGRELNKRITENLLNTAIMHGEVLHHLVRRGYEAMSDSESRQTIVAEVSAVEMLPIILTGALFAFILASVRYTLGGVVASLAMIEERQTTVVETRTLAIDEKEDPDAPLDKARLIDEEVMVINQTPLTSSIRKTVQHLTSIGGFRARWRGLGCALIYNLVHSLTVSFISMAIAAFTGLPVVGRVFANIAANVLCARIHMVWTHTVVSEPSSMTWSQRLSQTDRKTWRVLALPAFVHSIAELATYGLPVAMFLFVGPEITGDMDNEHLLARGAMSLLAFIMLNVLILLPATVTRTRVEASFLPEEDKTIVPFDRTFNGAINMLSLDTRAGRKSLFIEAWRSFDMASRIRLVKFFVKEAAIELFFSVTATIAIGAQVVALGMSKDNVVVAMDGM</sequence>
<feature type="region of interest" description="Disordered" evidence="1">
    <location>
        <begin position="1"/>
        <end position="25"/>
    </location>
</feature>